<proteinExistence type="predicted"/>
<evidence type="ECO:0000313" key="2">
    <source>
        <dbReference type="Proteomes" id="UP000251584"/>
    </source>
</evidence>
<accession>A0A2X2WJ20</accession>
<reference evidence="1 2" key="1">
    <citation type="submission" date="2018-06" db="EMBL/GenBank/DDBJ databases">
        <authorList>
            <consortium name="Pathogen Informatics"/>
            <person name="Doyle S."/>
        </authorList>
    </citation>
    <scope>NUCLEOTIDE SEQUENCE [LARGE SCALE GENOMIC DNA]</scope>
    <source>
        <strain evidence="1 2">NCTC10786</strain>
    </source>
</reference>
<dbReference type="EMBL" id="UAVY01000010">
    <property type="protein sequence ID" value="SQB40808.1"/>
    <property type="molecule type" value="Genomic_DNA"/>
</dbReference>
<gene>
    <name evidence="1" type="primary">hemY_1</name>
    <name evidence="1" type="ORF">NCTC10786_05930</name>
</gene>
<evidence type="ECO:0000313" key="1">
    <source>
        <dbReference type="EMBL" id="SQB40808.1"/>
    </source>
</evidence>
<protein>
    <submittedName>
        <fullName evidence="1">Putative protoheme IX biogenesis protein</fullName>
    </submittedName>
</protein>
<dbReference type="AlphaFoldDB" id="A0A2X2WJ20"/>
<dbReference type="Proteomes" id="UP000251584">
    <property type="component" value="Unassembled WGS sequence"/>
</dbReference>
<name>A0A2X2WJ20_CITKO</name>
<sequence>MLRLAEQAYIRTGAWSSLLDIIPSMAKANVGDEEHRAMLEQQAWIGLMDQARADQGSEGLREWWKNQSRKTRHQVPLQVAMAEHLIECDDHDMAQQIIIDGLKRQYDDHLVLPIPRLKTNNPEQLEKVLRQQIKTVGDRPLLWSTLGQSLMKAWRMAGGYVRLPRRAQATP</sequence>
<organism evidence="1 2">
    <name type="scientific">Citrobacter koseri</name>
    <name type="common">Citrobacter diversus</name>
    <dbReference type="NCBI Taxonomy" id="545"/>
    <lineage>
        <taxon>Bacteria</taxon>
        <taxon>Pseudomonadati</taxon>
        <taxon>Pseudomonadota</taxon>
        <taxon>Gammaproteobacteria</taxon>
        <taxon>Enterobacterales</taxon>
        <taxon>Enterobacteriaceae</taxon>
        <taxon>Citrobacter</taxon>
    </lineage>
</organism>